<name>A0A7X2Z9Q9_9BACL</name>
<dbReference type="PANTHER" id="PTHR48106">
    <property type="entry name" value="QUINONE OXIDOREDUCTASE PIG3-RELATED"/>
    <property type="match status" value="1"/>
</dbReference>
<dbReference type="InterPro" id="IPR002364">
    <property type="entry name" value="Quin_OxRdtase/zeta-crystal_CS"/>
</dbReference>
<accession>A0A7X2Z9Q9</accession>
<proteinExistence type="predicted"/>
<dbReference type="SUPFAM" id="SSF51735">
    <property type="entry name" value="NAD(P)-binding Rossmann-fold domains"/>
    <property type="match status" value="1"/>
</dbReference>
<comment type="caution">
    <text evidence="4">The sequence shown here is derived from an EMBL/GenBank/DDBJ whole genome shotgun (WGS) entry which is preliminary data.</text>
</comment>
<dbReference type="Pfam" id="PF00107">
    <property type="entry name" value="ADH_zinc_N"/>
    <property type="match status" value="1"/>
</dbReference>
<dbReference type="InterPro" id="IPR011032">
    <property type="entry name" value="GroES-like_sf"/>
</dbReference>
<dbReference type="GO" id="GO:0008270">
    <property type="term" value="F:zinc ion binding"/>
    <property type="evidence" value="ECO:0007669"/>
    <property type="project" value="InterPro"/>
</dbReference>
<evidence type="ECO:0000259" key="3">
    <source>
        <dbReference type="SMART" id="SM00829"/>
    </source>
</evidence>
<dbReference type="InterPro" id="IPR013149">
    <property type="entry name" value="ADH-like_C"/>
</dbReference>
<dbReference type="GO" id="GO:0070402">
    <property type="term" value="F:NADPH binding"/>
    <property type="evidence" value="ECO:0007669"/>
    <property type="project" value="TreeGrafter"/>
</dbReference>
<dbReference type="PROSITE" id="PS01162">
    <property type="entry name" value="QOR_ZETA_CRYSTAL"/>
    <property type="match status" value="1"/>
</dbReference>
<dbReference type="PANTHER" id="PTHR48106:SF7">
    <property type="entry name" value="DEHYDROGENASE, ZINC-CONTAINING, PUTATIVE (AFU_ORTHOLOGUE AFUA_5G10220)-RELATED"/>
    <property type="match status" value="1"/>
</dbReference>
<sequence>MKALLLKAPGKPDTLTVSELPVPEPGPGEIRVQVRAASLNPIDYKVSLNGHPDWVYPFVLGVDVAGVVDTVGEGVTQWSPGDRVVYHGSFVKPGGYAEYSVTKAHTAASIPEGISFVEAAAFPCAGLTAYQALQRKMRLQAGQSILVHAGAGGVGGYAIQLARTFGASTIITTTSPANFDYVKSLGAHLAIDYNHENVRERVMEATNGLGVDCILNSINRSTAQEDLSMLSFGGQLACIAGAPETVADFQPSHQTFTVHKMMLGGAHVSGDVRAEQELGQMAAEFMELMTAKKVEPMVTEVISLKDVPEALIRLSQRHVRGKIVAEL</sequence>
<dbReference type="GO" id="GO:0005829">
    <property type="term" value="C:cytosol"/>
    <property type="evidence" value="ECO:0007669"/>
    <property type="project" value="TreeGrafter"/>
</dbReference>
<dbReference type="GO" id="GO:0035925">
    <property type="term" value="F:mRNA 3'-UTR AU-rich region binding"/>
    <property type="evidence" value="ECO:0007669"/>
    <property type="project" value="TreeGrafter"/>
</dbReference>
<dbReference type="AlphaFoldDB" id="A0A7X2Z9Q9"/>
<dbReference type="CDD" id="cd08271">
    <property type="entry name" value="MDR5"/>
    <property type="match status" value="1"/>
</dbReference>
<keyword evidence="1" id="KW-0521">NADP</keyword>
<evidence type="ECO:0000256" key="2">
    <source>
        <dbReference type="ARBA" id="ARBA00023002"/>
    </source>
</evidence>
<evidence type="ECO:0000313" key="5">
    <source>
        <dbReference type="Proteomes" id="UP000450917"/>
    </source>
</evidence>
<gene>
    <name evidence="4" type="ORF">GNP93_05970</name>
</gene>
<protein>
    <submittedName>
        <fullName evidence="4">Zinc-binding dehydrogenase</fullName>
    </submittedName>
</protein>
<dbReference type="SMART" id="SM00829">
    <property type="entry name" value="PKS_ER"/>
    <property type="match status" value="1"/>
</dbReference>
<dbReference type="SUPFAM" id="SSF50129">
    <property type="entry name" value="GroES-like"/>
    <property type="match status" value="1"/>
</dbReference>
<dbReference type="Proteomes" id="UP000450917">
    <property type="component" value="Unassembled WGS sequence"/>
</dbReference>
<dbReference type="InterPro" id="IPR036291">
    <property type="entry name" value="NAD(P)-bd_dom_sf"/>
</dbReference>
<evidence type="ECO:0000313" key="4">
    <source>
        <dbReference type="EMBL" id="MUG70223.1"/>
    </source>
</evidence>
<dbReference type="Pfam" id="PF08240">
    <property type="entry name" value="ADH_N"/>
    <property type="match status" value="1"/>
</dbReference>
<reference evidence="4 5" key="1">
    <citation type="submission" date="2019-11" db="EMBL/GenBank/DDBJ databases">
        <title>Draft genome sequences of five Paenibacillus species of dairy origin.</title>
        <authorList>
            <person name="Olajide A.M."/>
            <person name="Chen S."/>
            <person name="Lapointe G."/>
        </authorList>
    </citation>
    <scope>NUCLEOTIDE SEQUENCE [LARGE SCALE GENOMIC DNA]</scope>
    <source>
        <strain evidence="4 5">2CS3</strain>
    </source>
</reference>
<dbReference type="Gene3D" id="3.40.50.720">
    <property type="entry name" value="NAD(P)-binding Rossmann-like Domain"/>
    <property type="match status" value="1"/>
</dbReference>
<organism evidence="4 5">
    <name type="scientific">Paenibacillus validus</name>
    <dbReference type="NCBI Taxonomy" id="44253"/>
    <lineage>
        <taxon>Bacteria</taxon>
        <taxon>Bacillati</taxon>
        <taxon>Bacillota</taxon>
        <taxon>Bacilli</taxon>
        <taxon>Bacillales</taxon>
        <taxon>Paenibacillaceae</taxon>
        <taxon>Paenibacillus</taxon>
    </lineage>
</organism>
<keyword evidence="5" id="KW-1185">Reference proteome</keyword>
<dbReference type="Gene3D" id="3.90.180.10">
    <property type="entry name" value="Medium-chain alcohol dehydrogenases, catalytic domain"/>
    <property type="match status" value="1"/>
</dbReference>
<feature type="domain" description="Enoyl reductase (ER)" evidence="3">
    <location>
        <begin position="10"/>
        <end position="325"/>
    </location>
</feature>
<keyword evidence="2" id="KW-0560">Oxidoreductase</keyword>
<dbReference type="InterPro" id="IPR020843">
    <property type="entry name" value="ER"/>
</dbReference>
<evidence type="ECO:0000256" key="1">
    <source>
        <dbReference type="ARBA" id="ARBA00022857"/>
    </source>
</evidence>
<dbReference type="InterPro" id="IPR013154">
    <property type="entry name" value="ADH-like_N"/>
</dbReference>
<dbReference type="RefSeq" id="WP_054795289.1">
    <property type="nucleotide sequence ID" value="NZ_WNZX01000003.1"/>
</dbReference>
<dbReference type="GO" id="GO:0003960">
    <property type="term" value="F:quinone reductase (NADPH) activity"/>
    <property type="evidence" value="ECO:0007669"/>
    <property type="project" value="TreeGrafter"/>
</dbReference>
<dbReference type="EMBL" id="WNZX01000003">
    <property type="protein sequence ID" value="MUG70223.1"/>
    <property type="molecule type" value="Genomic_DNA"/>
</dbReference>